<dbReference type="EMBL" id="KN817595">
    <property type="protein sequence ID" value="KJA17979.1"/>
    <property type="molecule type" value="Genomic_DNA"/>
</dbReference>
<feature type="compositionally biased region" description="Acidic residues" evidence="1">
    <location>
        <begin position="415"/>
        <end position="424"/>
    </location>
</feature>
<keyword evidence="4" id="KW-1185">Reference proteome</keyword>
<feature type="compositionally biased region" description="Low complexity" evidence="1">
    <location>
        <begin position="611"/>
        <end position="631"/>
    </location>
</feature>
<reference evidence="4" key="1">
    <citation type="submission" date="2014-04" db="EMBL/GenBank/DDBJ databases">
        <title>Evolutionary Origins and Diversification of the Mycorrhizal Mutualists.</title>
        <authorList>
            <consortium name="DOE Joint Genome Institute"/>
            <consortium name="Mycorrhizal Genomics Consortium"/>
            <person name="Kohler A."/>
            <person name="Kuo A."/>
            <person name="Nagy L.G."/>
            <person name="Floudas D."/>
            <person name="Copeland A."/>
            <person name="Barry K.W."/>
            <person name="Cichocki N."/>
            <person name="Veneault-Fourrey C."/>
            <person name="LaButti K."/>
            <person name="Lindquist E.A."/>
            <person name="Lipzen A."/>
            <person name="Lundell T."/>
            <person name="Morin E."/>
            <person name="Murat C."/>
            <person name="Riley R."/>
            <person name="Ohm R."/>
            <person name="Sun H."/>
            <person name="Tunlid A."/>
            <person name="Henrissat B."/>
            <person name="Grigoriev I.V."/>
            <person name="Hibbett D.S."/>
            <person name="Martin F."/>
        </authorList>
    </citation>
    <scope>NUCLEOTIDE SEQUENCE [LARGE SCALE GENOMIC DNA]</scope>
    <source>
        <strain evidence="4">FD-334 SS-4</strain>
    </source>
</reference>
<feature type="region of interest" description="Disordered" evidence="1">
    <location>
        <begin position="455"/>
        <end position="493"/>
    </location>
</feature>
<feature type="transmembrane region" description="Helical" evidence="2">
    <location>
        <begin position="140"/>
        <end position="162"/>
    </location>
</feature>
<feature type="compositionally biased region" description="Low complexity" evidence="1">
    <location>
        <begin position="430"/>
        <end position="441"/>
    </location>
</feature>
<sequence>MAAIASLTLLLPSTPYLLAYTVPLLTISLFLAFSGTFFTLDRSRAFPAVEKESNASYAALPTPGLTTLAKKQWKLTWALEGGLGGVAGGFTFGVHLSTALALLIPATTSAAPLSPKSFLAIWVITCSITTPIASRYRHAAYTFIGISGGTLTALAFSIAAHPALRSRIILTAIFLPSFTVSLLLFALLPASRLTTFMMHALLRFCTASTGAFGIVVSIALLMRPQEEGWANPWERLWMATSPVGSNGQIWWGSSQEQGLSAGYAVFLFSGVAVDWALRKWIGECPDEKWDNYLANYAAGLPNEAHRTGSFRPYRSLMERFFSGELQGATEKDILFPHEVDMKTAFPNPHSQAHLPVTMHNVSHSSKGVKDIELTSVPAGTELLKKKRSRKSRGWKFTDGIDRRGRKPVKFGEAGDSSDDDDDDTDPPKGAPSSSASDSPLSQHRALRFADLKAGADAGHGHTARTSSSTPTLVDHPTGAPRKDTSQDRRAPLDYEHEIAQLKARLRRRTSAAPSTAAGAAAGEADFALEYSDYEEDVSAQRGLLRRASLATARAAPDADVAWTPGFLQRLADTNAAEVSEFAPPRPAPVPATPSLLRALDRLALAQREAYGGAAAPSPLGAPSAAEAAAGREAPRDPSGEDRREGETDHGARVPRWEEFWREVRAKAQT</sequence>
<accession>A0A0D2NG69</accession>
<gene>
    <name evidence="3" type="ORF">HYPSUDRAFT_90298</name>
</gene>
<proteinExistence type="predicted"/>
<feature type="transmembrane region" description="Helical" evidence="2">
    <location>
        <begin position="17"/>
        <end position="40"/>
    </location>
</feature>
<evidence type="ECO:0000313" key="3">
    <source>
        <dbReference type="EMBL" id="KJA17979.1"/>
    </source>
</evidence>
<dbReference type="AlphaFoldDB" id="A0A0D2NG69"/>
<name>A0A0D2NG69_HYPSF</name>
<organism evidence="3 4">
    <name type="scientific">Hypholoma sublateritium (strain FD-334 SS-4)</name>
    <dbReference type="NCBI Taxonomy" id="945553"/>
    <lineage>
        <taxon>Eukaryota</taxon>
        <taxon>Fungi</taxon>
        <taxon>Dikarya</taxon>
        <taxon>Basidiomycota</taxon>
        <taxon>Agaricomycotina</taxon>
        <taxon>Agaricomycetes</taxon>
        <taxon>Agaricomycetidae</taxon>
        <taxon>Agaricales</taxon>
        <taxon>Agaricineae</taxon>
        <taxon>Strophariaceae</taxon>
        <taxon>Hypholoma</taxon>
    </lineage>
</organism>
<feature type="region of interest" description="Disordered" evidence="1">
    <location>
        <begin position="611"/>
        <end position="659"/>
    </location>
</feature>
<feature type="transmembrane region" description="Helical" evidence="2">
    <location>
        <begin position="116"/>
        <end position="133"/>
    </location>
</feature>
<feature type="compositionally biased region" description="Basic and acidic residues" evidence="1">
    <location>
        <begin position="480"/>
        <end position="493"/>
    </location>
</feature>
<evidence type="ECO:0000256" key="1">
    <source>
        <dbReference type="SAM" id="MobiDB-lite"/>
    </source>
</evidence>
<evidence type="ECO:0000313" key="4">
    <source>
        <dbReference type="Proteomes" id="UP000054270"/>
    </source>
</evidence>
<keyword evidence="2" id="KW-0812">Transmembrane</keyword>
<feature type="transmembrane region" description="Helical" evidence="2">
    <location>
        <begin position="200"/>
        <end position="222"/>
    </location>
</feature>
<feature type="transmembrane region" description="Helical" evidence="2">
    <location>
        <begin position="168"/>
        <end position="188"/>
    </location>
</feature>
<dbReference type="OrthoDB" id="3364886at2759"/>
<keyword evidence="2" id="KW-1133">Transmembrane helix</keyword>
<dbReference type="OMA" id="SFWARHF"/>
<protein>
    <recommendedName>
        <fullName evidence="5">DUF4203 domain-containing protein</fullName>
    </recommendedName>
</protein>
<feature type="compositionally biased region" description="Basic residues" evidence="1">
    <location>
        <begin position="384"/>
        <end position="393"/>
    </location>
</feature>
<dbReference type="Proteomes" id="UP000054270">
    <property type="component" value="Unassembled WGS sequence"/>
</dbReference>
<evidence type="ECO:0008006" key="5">
    <source>
        <dbReference type="Google" id="ProtNLM"/>
    </source>
</evidence>
<feature type="transmembrane region" description="Helical" evidence="2">
    <location>
        <begin position="77"/>
        <end position="104"/>
    </location>
</feature>
<dbReference type="STRING" id="945553.A0A0D2NG69"/>
<feature type="region of interest" description="Disordered" evidence="1">
    <location>
        <begin position="382"/>
        <end position="442"/>
    </location>
</feature>
<keyword evidence="2" id="KW-0472">Membrane</keyword>
<evidence type="ECO:0000256" key="2">
    <source>
        <dbReference type="SAM" id="Phobius"/>
    </source>
</evidence>
<feature type="compositionally biased region" description="Basic and acidic residues" evidence="1">
    <location>
        <begin position="632"/>
        <end position="659"/>
    </location>
</feature>